<reference evidence="17 18" key="1">
    <citation type="submission" date="2024-09" db="EMBL/GenBank/DDBJ databases">
        <title>A chromosome-level genome assembly of Gray's grenadier anchovy, Coilia grayii.</title>
        <authorList>
            <person name="Fu Z."/>
        </authorList>
    </citation>
    <scope>NUCLEOTIDE SEQUENCE [LARGE SCALE GENOMIC DNA]</scope>
    <source>
        <strain evidence="17">G4</strain>
        <tissue evidence="17">Muscle</tissue>
    </source>
</reference>
<evidence type="ECO:0000256" key="10">
    <source>
        <dbReference type="ARBA" id="ARBA00023157"/>
    </source>
</evidence>
<dbReference type="FunFam" id="2.60.120.290:FF:000013">
    <property type="entry name" value="Membrane frizzled-related protein"/>
    <property type="match status" value="1"/>
</dbReference>
<feature type="compositionally biased region" description="Basic and acidic residues" evidence="14">
    <location>
        <begin position="369"/>
        <end position="384"/>
    </location>
</feature>
<dbReference type="Pfam" id="PF04652">
    <property type="entry name" value="Vta1"/>
    <property type="match status" value="1"/>
</dbReference>
<dbReference type="InterPro" id="IPR023175">
    <property type="entry name" value="Vta1/CALS_N_sf"/>
</dbReference>
<dbReference type="EMBL" id="JBHFQA010000019">
    <property type="protein sequence ID" value="KAL2081833.1"/>
    <property type="molecule type" value="Genomic_DNA"/>
</dbReference>
<evidence type="ECO:0000256" key="5">
    <source>
        <dbReference type="ARBA" id="ARBA00022490"/>
    </source>
</evidence>
<dbReference type="InterPro" id="IPR000859">
    <property type="entry name" value="CUB_dom"/>
</dbReference>
<accession>A0ABD1J3Q5</accession>
<comment type="subunit">
    <text evidence="11">Interacts with VPS4B. Interacts with CHMP1B. Interacts with CHMP2A; the interaction probably involves the open conformation of (polymerized) CHMP2A. Interacts with CHMP3. Interacts with CHMP5; the interaction involves soluble CHMP5. Interacts with IST1.</text>
</comment>
<dbReference type="Gene3D" id="1.20.5.420">
    <property type="entry name" value="Immunoglobulin FC, subunit C"/>
    <property type="match status" value="1"/>
</dbReference>
<evidence type="ECO:0000313" key="17">
    <source>
        <dbReference type="EMBL" id="KAL2081833.1"/>
    </source>
</evidence>
<feature type="compositionally biased region" description="Polar residues" evidence="14">
    <location>
        <begin position="413"/>
        <end position="429"/>
    </location>
</feature>
<dbReference type="Gene3D" id="2.60.120.200">
    <property type="match status" value="1"/>
</dbReference>
<feature type="compositionally biased region" description="Basic and acidic residues" evidence="14">
    <location>
        <begin position="637"/>
        <end position="655"/>
    </location>
</feature>
<evidence type="ECO:0000256" key="14">
    <source>
        <dbReference type="SAM" id="MobiDB-lite"/>
    </source>
</evidence>
<keyword evidence="4" id="KW-0813">Transport</keyword>
<gene>
    <name evidence="17" type="ORF">ACEWY4_021651</name>
</gene>
<protein>
    <recommendedName>
        <fullName evidence="12">Vacuolar protein sorting-associated protein VTA1 homolog</fullName>
    </recommendedName>
</protein>
<feature type="compositionally biased region" description="Polar residues" evidence="14">
    <location>
        <begin position="526"/>
        <end position="543"/>
    </location>
</feature>
<evidence type="ECO:0000256" key="7">
    <source>
        <dbReference type="ARBA" id="ARBA00022927"/>
    </source>
</evidence>
<dbReference type="GO" id="GO:0015031">
    <property type="term" value="P:protein transport"/>
    <property type="evidence" value="ECO:0007669"/>
    <property type="project" value="UniProtKB-KW"/>
</dbReference>
<name>A0ABD1J3Q5_9TELE</name>
<feature type="compositionally biased region" description="Basic and acidic residues" evidence="14">
    <location>
        <begin position="213"/>
        <end position="243"/>
    </location>
</feature>
<feature type="compositionally biased region" description="Polar residues" evidence="14">
    <location>
        <begin position="179"/>
        <end position="191"/>
    </location>
</feature>
<dbReference type="Gene3D" id="1.25.40.270">
    <property type="entry name" value="Vacuolar protein sorting-associated protein vta1"/>
    <property type="match status" value="1"/>
</dbReference>
<dbReference type="GO" id="GO:0010008">
    <property type="term" value="C:endosome membrane"/>
    <property type="evidence" value="ECO:0007669"/>
    <property type="project" value="UniProtKB-SubCell"/>
</dbReference>
<keyword evidence="8" id="KW-0007">Acetylation</keyword>
<comment type="similarity">
    <text evidence="3">Belongs to the VTA1 family.</text>
</comment>
<keyword evidence="7" id="KW-0653">Protein transport</keyword>
<dbReference type="SUPFAM" id="SSF49854">
    <property type="entry name" value="Spermadhesin, CUB domain"/>
    <property type="match status" value="1"/>
</dbReference>
<dbReference type="CDD" id="cd00041">
    <property type="entry name" value="CUB"/>
    <property type="match status" value="1"/>
</dbReference>
<dbReference type="PANTHER" id="PTHR46009:SF1">
    <property type="entry name" value="VACUOLAR PROTEIN SORTING-ASSOCIATED PROTEIN VTA1 HOMOLOG"/>
    <property type="match status" value="1"/>
</dbReference>
<dbReference type="InterPro" id="IPR001759">
    <property type="entry name" value="PTX_dom"/>
</dbReference>
<feature type="compositionally biased region" description="Basic and acidic residues" evidence="14">
    <location>
        <begin position="456"/>
        <end position="473"/>
    </location>
</feature>
<evidence type="ECO:0000259" key="15">
    <source>
        <dbReference type="PROSITE" id="PS01180"/>
    </source>
</evidence>
<dbReference type="AlphaFoldDB" id="A0ABD1J3Q5"/>
<evidence type="ECO:0000256" key="6">
    <source>
        <dbReference type="ARBA" id="ARBA00022753"/>
    </source>
</evidence>
<keyword evidence="6" id="KW-0967">Endosome</keyword>
<feature type="compositionally biased region" description="Basic and acidic residues" evidence="14">
    <location>
        <begin position="664"/>
        <end position="716"/>
    </location>
</feature>
<dbReference type="PANTHER" id="PTHR46009">
    <property type="entry name" value="VACUOLAR PROTEIN SORTING-ASSOCIATED PROTEIN VTA1 HOMOLOG"/>
    <property type="match status" value="1"/>
</dbReference>
<evidence type="ECO:0000256" key="2">
    <source>
        <dbReference type="ARBA" id="ARBA00004496"/>
    </source>
</evidence>
<feature type="domain" description="Pentraxin (PTX)" evidence="16">
    <location>
        <begin position="1002"/>
        <end position="1200"/>
    </location>
</feature>
<evidence type="ECO:0000256" key="1">
    <source>
        <dbReference type="ARBA" id="ARBA00004481"/>
    </source>
</evidence>
<dbReference type="InterPro" id="IPR041212">
    <property type="entry name" value="Vta1_C"/>
</dbReference>
<dbReference type="Proteomes" id="UP001591681">
    <property type="component" value="Unassembled WGS sequence"/>
</dbReference>
<evidence type="ECO:0000256" key="9">
    <source>
        <dbReference type="ARBA" id="ARBA00023136"/>
    </source>
</evidence>
<feature type="compositionally biased region" description="Basic and acidic residues" evidence="14">
    <location>
        <begin position="394"/>
        <end position="412"/>
    </location>
</feature>
<dbReference type="FunFam" id="1.25.40.270:FF:000001">
    <property type="entry name" value="vacuolar protein sorting-associated protein VTA1 homolog"/>
    <property type="match status" value="1"/>
</dbReference>
<evidence type="ECO:0000256" key="12">
    <source>
        <dbReference type="ARBA" id="ARBA00071525"/>
    </source>
</evidence>
<comment type="caution">
    <text evidence="13">Lacks conserved residue(s) required for the propagation of feature annotation.</text>
</comment>
<sequence length="1245" mass="137489">MALPPQLKAVQHHLRTAQEHEQRDPVVAYYCRLYAMQTGMKLDSKSPECRKFLVKLMDQLETMKKELSNNESITQEIVGHAHIENYALKMFLYADNEDRSGRFHKNMIKSFYTASLLTDVLTVFGELSDENIQHRKYARWKATYIHNCLKNGEAPQAGPIGMEGEMDVAVLSVHRANNRAESTGPTTEQRAQGQQQGGEHRANNRAESTGPTTERRAQGEQQSREHRANNREESTGPTTERRAQGQQQGGEHRVNNRAKSTGPTTGRRAQGEQQSEEHRANNRAESTGRTTEQRAQGDQQSGEHRANNRAESTGPTTGRRAQGEQQSEEHRANNRAKSTGPTTERRAQGEQQSGEHRATNRAESTGPTTERRAQGQQQSEEHRANNRAKSTGRTTERRAQGDQQSGEHRVNSRAESTGVINRAESTGPTTERRAQGQQQGGEHRVNNRAKSTGPTTERRAQGQQQSEEHRANNRAESTGRPTERRAQGQQQGGEHRVNNRAKSTGPTTGRRAQGEQQSEEHRANNRAESTGRTTEQRAQGDQQSGEHRANNRAESTGPTTGRRAQGEQQSEEHRANNRAKSTGPTTERRAQGEQQSGEHRATNRAESTGPTTERRAQGQQQSEEHRANNRAKSTGRTTERRAQGDQQSGEHRANNRAESTGVNNREESTGRTTERRAQGEQQSGEHRVNNREESTGRTTERRAQGEQQSGEHRVINRAESTGPTTERRAQADEGFSAPGPPCPQPRSFTHTPDQAPAGAAASNHNIQISPGAHAPANTPAELPSSADPVKPVPVPRSMPDFDSSLLNTKQEGDVRLTPEDFTQAQKYCKYAGSALQYEDVTTAIQNLQKALKLLEITGRWWRWKVQLFLPVALQLIHLQQSVMSCQDCNLVLTDSQGDFTSPRYPSDYPQSCSCKWTLQAPAGFIVQIHFVDFELEEALGCIYDKVIVNTGASDVMKFCGLTANGLTLNSTGNTMEVSFNSDFSVQKKGFRVTYKQVAVELRNQKVALPGTLKDVVKLSGGVSILPVNQFTVCFEIARSGERDMEMVFSVNTTSGYAVAFGKTLEGMALIINSNECSIESFISSTDITSAMKPLCITWSNVKGELGLQFDGHHRSKVCSKLKKDDIKFQGLQLGAAASASGADMESFDGFIYNFRLWSHAMTSSELSSLTCDSTGDLIDWENSFWDIPSSYAHTDSSLSCICFPHCVNLTTTPSSGTSIPTLPSETTSCSSPSLGCPGKELYIIQ</sequence>
<organism evidence="17 18">
    <name type="scientific">Coilia grayii</name>
    <name type="common">Gray's grenadier anchovy</name>
    <dbReference type="NCBI Taxonomy" id="363190"/>
    <lineage>
        <taxon>Eukaryota</taxon>
        <taxon>Metazoa</taxon>
        <taxon>Chordata</taxon>
        <taxon>Craniata</taxon>
        <taxon>Vertebrata</taxon>
        <taxon>Euteleostomi</taxon>
        <taxon>Actinopterygii</taxon>
        <taxon>Neopterygii</taxon>
        <taxon>Teleostei</taxon>
        <taxon>Clupei</taxon>
        <taxon>Clupeiformes</taxon>
        <taxon>Clupeoidei</taxon>
        <taxon>Engraulidae</taxon>
        <taxon>Coilinae</taxon>
        <taxon>Coilia</taxon>
    </lineage>
</organism>
<dbReference type="Pfam" id="PF18097">
    <property type="entry name" value="Vta1_C"/>
    <property type="match status" value="1"/>
</dbReference>
<proteinExistence type="inferred from homology"/>
<dbReference type="InterPro" id="IPR035914">
    <property type="entry name" value="Sperma_CUB_dom_sf"/>
</dbReference>
<keyword evidence="10" id="KW-1015">Disulfide bond</keyword>
<comment type="caution">
    <text evidence="17">The sequence shown here is derived from an EMBL/GenBank/DDBJ whole genome shotgun (WGS) entry which is preliminary data.</text>
</comment>
<feature type="compositionally biased region" description="Polar residues" evidence="14">
    <location>
        <begin position="283"/>
        <end position="300"/>
    </location>
</feature>
<dbReference type="SMART" id="SM00042">
    <property type="entry name" value="CUB"/>
    <property type="match status" value="1"/>
</dbReference>
<dbReference type="SUPFAM" id="SSF49899">
    <property type="entry name" value="Concanavalin A-like lectins/glucanases"/>
    <property type="match status" value="1"/>
</dbReference>
<feature type="domain" description="CUB" evidence="15">
    <location>
        <begin position="888"/>
        <end position="997"/>
    </location>
</feature>
<keyword evidence="5" id="KW-0963">Cytoplasm</keyword>
<dbReference type="SMART" id="SM00159">
    <property type="entry name" value="PTX"/>
    <property type="match status" value="1"/>
</dbReference>
<dbReference type="Pfam" id="PF00431">
    <property type="entry name" value="CUB"/>
    <property type="match status" value="1"/>
</dbReference>
<dbReference type="PROSITE" id="PS01180">
    <property type="entry name" value="CUB"/>
    <property type="match status" value="1"/>
</dbReference>
<dbReference type="InterPro" id="IPR013320">
    <property type="entry name" value="ConA-like_dom_sf"/>
</dbReference>
<feature type="compositionally biased region" description="Basic and acidic residues" evidence="14">
    <location>
        <begin position="612"/>
        <end position="627"/>
    </location>
</feature>
<dbReference type="Gene3D" id="2.60.120.290">
    <property type="entry name" value="Spermadhesin, CUB domain"/>
    <property type="match status" value="1"/>
</dbReference>
<dbReference type="Pfam" id="PF00354">
    <property type="entry name" value="Pentaxin"/>
    <property type="match status" value="1"/>
</dbReference>
<comment type="subcellular location">
    <subcellularLocation>
        <location evidence="2">Cytoplasm</location>
    </subcellularLocation>
    <subcellularLocation>
        <location evidence="1">Endosome membrane</location>
        <topology evidence="1">Peripheral membrane protein</topology>
    </subcellularLocation>
</comment>
<feature type="compositionally biased region" description="Basic and acidic residues" evidence="14">
    <location>
        <begin position="586"/>
        <end position="603"/>
    </location>
</feature>
<feature type="region of interest" description="Disordered" evidence="14">
    <location>
        <begin position="178"/>
        <end position="809"/>
    </location>
</feature>
<feature type="compositionally biased region" description="Basic and acidic residues" evidence="14">
    <location>
        <begin position="343"/>
        <end position="360"/>
    </location>
</feature>
<keyword evidence="18" id="KW-1185">Reference proteome</keyword>
<dbReference type="InterPro" id="IPR039431">
    <property type="entry name" value="Vta1/CALS_N"/>
</dbReference>
<dbReference type="FunFam" id="1.20.5.420:FF:000001">
    <property type="entry name" value="Vacuolar protein sorting-associated protein VTA1 homolog"/>
    <property type="match status" value="1"/>
</dbReference>
<evidence type="ECO:0000313" key="18">
    <source>
        <dbReference type="Proteomes" id="UP001591681"/>
    </source>
</evidence>
<dbReference type="InterPro" id="IPR044538">
    <property type="entry name" value="Vta1-like"/>
</dbReference>
<evidence type="ECO:0000256" key="3">
    <source>
        <dbReference type="ARBA" id="ARBA00007895"/>
    </source>
</evidence>
<evidence type="ECO:0000256" key="4">
    <source>
        <dbReference type="ARBA" id="ARBA00022448"/>
    </source>
</evidence>
<keyword evidence="9" id="KW-0472">Membrane</keyword>
<evidence type="ECO:0000256" key="11">
    <source>
        <dbReference type="ARBA" id="ARBA00063366"/>
    </source>
</evidence>
<dbReference type="PROSITE" id="PS51828">
    <property type="entry name" value="PTX_2"/>
    <property type="match status" value="1"/>
</dbReference>
<evidence type="ECO:0000256" key="13">
    <source>
        <dbReference type="PROSITE-ProRule" id="PRU00059"/>
    </source>
</evidence>
<evidence type="ECO:0000256" key="8">
    <source>
        <dbReference type="ARBA" id="ARBA00022990"/>
    </source>
</evidence>
<evidence type="ECO:0000259" key="16">
    <source>
        <dbReference type="PROSITE" id="PS51828"/>
    </source>
</evidence>